<organism evidence="4">
    <name type="scientific">Erysipelothrix rhusiopathiae</name>
    <dbReference type="NCBI Taxonomy" id="1648"/>
    <lineage>
        <taxon>Bacteria</taxon>
        <taxon>Bacillati</taxon>
        <taxon>Bacillota</taxon>
        <taxon>Erysipelotrichia</taxon>
        <taxon>Erysipelotrichales</taxon>
        <taxon>Erysipelotrichaceae</taxon>
        <taxon>Erysipelothrix</taxon>
    </lineage>
</organism>
<dbReference type="UniPathway" id="UPA00124"/>
<dbReference type="GO" id="GO:0019305">
    <property type="term" value="P:dTDP-rhamnose biosynthetic process"/>
    <property type="evidence" value="ECO:0007669"/>
    <property type="project" value="UniProtKB-UniPathway"/>
</dbReference>
<dbReference type="Gene3D" id="3.90.25.10">
    <property type="entry name" value="UDP-galactose 4-epimerase, domain 1"/>
    <property type="match status" value="1"/>
</dbReference>
<comment type="similarity">
    <text evidence="1 2">Belongs to the dTDP-4-dehydrorhamnose reductase family.</text>
</comment>
<feature type="domain" description="RmlD-like substrate binding" evidence="3">
    <location>
        <begin position="1"/>
        <end position="279"/>
    </location>
</feature>
<dbReference type="EC" id="1.1.1.133" evidence="2"/>
<dbReference type="InterPro" id="IPR029903">
    <property type="entry name" value="RmlD-like-bd"/>
</dbReference>
<evidence type="ECO:0000256" key="2">
    <source>
        <dbReference type="RuleBase" id="RU364082"/>
    </source>
</evidence>
<dbReference type="PANTHER" id="PTHR10491:SF4">
    <property type="entry name" value="METHIONINE ADENOSYLTRANSFERASE 2 SUBUNIT BETA"/>
    <property type="match status" value="1"/>
</dbReference>
<comment type="pathway">
    <text evidence="2">Carbohydrate biosynthesis; dTDP-L-rhamnose biosynthesis.</text>
</comment>
<dbReference type="Gene3D" id="3.40.50.720">
    <property type="entry name" value="NAD(P)-binding Rossmann-like Domain"/>
    <property type="match status" value="1"/>
</dbReference>
<proteinExistence type="inferred from homology"/>
<protein>
    <recommendedName>
        <fullName evidence="2">dTDP-4-dehydrorhamnose reductase</fullName>
        <ecNumber evidence="2">1.1.1.133</ecNumber>
    </recommendedName>
</protein>
<keyword evidence="2" id="KW-0560">Oxidoreductase</keyword>
<dbReference type="CDD" id="cd05254">
    <property type="entry name" value="dTDP_HR_like_SDR_e"/>
    <property type="match status" value="1"/>
</dbReference>
<dbReference type="PANTHER" id="PTHR10491">
    <property type="entry name" value="DTDP-4-DEHYDRORHAMNOSE REDUCTASE"/>
    <property type="match status" value="1"/>
</dbReference>
<dbReference type="NCBIfam" id="TIGR01214">
    <property type="entry name" value="rmlD"/>
    <property type="match status" value="1"/>
</dbReference>
<accession>A0A6S6I3E0</accession>
<evidence type="ECO:0000313" key="4">
    <source>
        <dbReference type="EMBL" id="BCB22703.1"/>
    </source>
</evidence>
<keyword evidence="2" id="KW-0521">NADP</keyword>
<dbReference type="AlphaFoldDB" id="A0A6S6I3E0"/>
<dbReference type="GO" id="GO:0008831">
    <property type="term" value="F:dTDP-4-dehydrorhamnose reductase activity"/>
    <property type="evidence" value="ECO:0007669"/>
    <property type="project" value="UniProtKB-EC"/>
</dbReference>
<reference evidence="4" key="1">
    <citation type="submission" date="2020-02" db="EMBL/GenBank/DDBJ databases">
        <title>Development of a multiplex PCR-based assay for rapid serotyping of Erysipelothrix species.</title>
        <authorList>
            <person name="Shimoji Y."/>
            <person name="Shiraiwa K."/>
            <person name="Tominaga H."/>
            <person name="Nishikawa S."/>
            <person name="Eguchi M."/>
            <person name="Hikono H."/>
            <person name="Ogawa Y."/>
        </authorList>
    </citation>
    <scope>NUCLEOTIDE SEQUENCE</scope>
    <source>
        <strain evidence="4">545</strain>
    </source>
</reference>
<evidence type="ECO:0000256" key="1">
    <source>
        <dbReference type="ARBA" id="ARBA00010944"/>
    </source>
</evidence>
<dbReference type="InterPro" id="IPR005913">
    <property type="entry name" value="dTDP_dehydrorham_reduct"/>
</dbReference>
<evidence type="ECO:0000259" key="3">
    <source>
        <dbReference type="Pfam" id="PF04321"/>
    </source>
</evidence>
<comment type="function">
    <text evidence="2">Catalyzes the reduction of dTDP-6-deoxy-L-lyxo-4-hexulose to yield dTDP-L-rhamnose.</text>
</comment>
<dbReference type="InterPro" id="IPR036291">
    <property type="entry name" value="NAD(P)-bd_dom_sf"/>
</dbReference>
<dbReference type="SUPFAM" id="SSF51735">
    <property type="entry name" value="NAD(P)-binding Rossmann-fold domains"/>
    <property type="match status" value="1"/>
</dbReference>
<dbReference type="GO" id="GO:0005829">
    <property type="term" value="C:cytosol"/>
    <property type="evidence" value="ECO:0007669"/>
    <property type="project" value="TreeGrafter"/>
</dbReference>
<name>A0A6S6I3E0_ERYRH</name>
<dbReference type="Pfam" id="PF04321">
    <property type="entry name" value="RmlD_sub_bind"/>
    <property type="match status" value="1"/>
</dbReference>
<sequence length="281" mass="31791">MKVLVTGGYGQLGSDIVQYYRSQGIPVIPIGTKDANISIFDETEQLICDINPTHIIHCAAFTSVDKAEEEKDLTYDVNVRGTQNITLISKKIGAILVYISTDYVFGGEGEKYYDISDLPNPQNYYGFTKYLGETIVTSSLERYYIIRISWVFGLNGSNFVKTMLNLGESNEELSVICDQVGSPTYTHDLAQFLFQLIETEKYGIYHATNEGSCSWYDFAVEIFSQANIDCKVNKITSREYKTIAKRPNNSRLSKRCIDDVGLCRLPSWKSALSHFLSNYKR</sequence>
<dbReference type="EMBL" id="LC528606">
    <property type="protein sequence ID" value="BCB22703.1"/>
    <property type="molecule type" value="Genomic_DNA"/>
</dbReference>
<dbReference type="SMR" id="A0A6S6I3E0"/>